<keyword evidence="1" id="KW-0472">Membrane</keyword>
<reference evidence="2 3" key="1">
    <citation type="submission" date="2023-10" db="EMBL/GenBank/DDBJ databases">
        <title>Roseovarius strain S88 nov., isolated from a marine algae.</title>
        <authorList>
            <person name="Lee M.W."/>
            <person name="Lee J.K."/>
            <person name="Kim J.M."/>
            <person name="Choi D.G."/>
            <person name="Baek J.H."/>
            <person name="Bayburt H."/>
            <person name="Jung J.J."/>
            <person name="Han D.M."/>
            <person name="Jeon C.O."/>
        </authorList>
    </citation>
    <scope>NUCLEOTIDE SEQUENCE [LARGE SCALE GENOMIC DNA]</scope>
    <source>
        <strain evidence="2 3">S88</strain>
    </source>
</reference>
<feature type="transmembrane region" description="Helical" evidence="1">
    <location>
        <begin position="71"/>
        <end position="93"/>
    </location>
</feature>
<accession>A0ABZ2HLC2</accession>
<keyword evidence="1" id="KW-0812">Transmembrane</keyword>
<keyword evidence="1" id="KW-1133">Transmembrane helix</keyword>
<feature type="transmembrane region" description="Helical" evidence="1">
    <location>
        <begin position="40"/>
        <end position="59"/>
    </location>
</feature>
<evidence type="ECO:0000313" key="3">
    <source>
        <dbReference type="Proteomes" id="UP001364156"/>
    </source>
</evidence>
<keyword evidence="3" id="KW-1185">Reference proteome</keyword>
<evidence type="ECO:0008006" key="4">
    <source>
        <dbReference type="Google" id="ProtNLM"/>
    </source>
</evidence>
<feature type="transmembrane region" description="Helical" evidence="1">
    <location>
        <begin position="12"/>
        <end position="34"/>
    </location>
</feature>
<feature type="transmembrane region" description="Helical" evidence="1">
    <location>
        <begin position="99"/>
        <end position="116"/>
    </location>
</feature>
<evidence type="ECO:0000256" key="1">
    <source>
        <dbReference type="SAM" id="Phobius"/>
    </source>
</evidence>
<sequence length="125" mass="13453">MKTMLPRFITKSIHAYLDYPVALGLLAMPFLFGLGEINILAFWLSVVTGGAALLLTVLTDHHLGLIRVLPYSLHLAVDGAVGVVFAAAPFALGFVGIEFWYYLVLGLTVLLVVGLHKPEDSSAMA</sequence>
<gene>
    <name evidence="2" type="ORF">RZ517_04205</name>
</gene>
<evidence type="ECO:0000313" key="2">
    <source>
        <dbReference type="EMBL" id="WWR47391.1"/>
    </source>
</evidence>
<protein>
    <recommendedName>
        <fullName evidence="4">SPW repeat-containing protein</fullName>
    </recommendedName>
</protein>
<dbReference type="EMBL" id="CP146069">
    <property type="protein sequence ID" value="WWR47391.1"/>
    <property type="molecule type" value="Genomic_DNA"/>
</dbReference>
<dbReference type="Proteomes" id="UP001364156">
    <property type="component" value="Chromosome"/>
</dbReference>
<organism evidence="2 3">
    <name type="scientific">Roseovarius phycicola</name>
    <dbReference type="NCBI Taxonomy" id="3080976"/>
    <lineage>
        <taxon>Bacteria</taxon>
        <taxon>Pseudomonadati</taxon>
        <taxon>Pseudomonadota</taxon>
        <taxon>Alphaproteobacteria</taxon>
        <taxon>Rhodobacterales</taxon>
        <taxon>Roseobacteraceae</taxon>
        <taxon>Roseovarius</taxon>
    </lineage>
</organism>
<name>A0ABZ2HLC2_9RHOB</name>
<proteinExistence type="predicted"/>